<protein>
    <submittedName>
        <fullName evidence="1">Uncharacterized protein</fullName>
    </submittedName>
</protein>
<dbReference type="EMBL" id="JRNT01000008">
    <property type="protein sequence ID" value="KGF47567.1"/>
    <property type="molecule type" value="Genomic_DNA"/>
</dbReference>
<reference evidence="1 2" key="1">
    <citation type="submission" date="2014-07" db="EMBL/GenBank/DDBJ databases">
        <authorList>
            <person name="McCorrison J."/>
            <person name="Sanka R."/>
            <person name="Torralba M."/>
            <person name="Gillis M."/>
            <person name="Haft D.H."/>
            <person name="Methe B."/>
            <person name="Sutton G."/>
            <person name="Nelson K.E."/>
        </authorList>
    </citation>
    <scope>NUCLEOTIDE SEQUENCE [LARGE SCALE GENOMIC DNA]</scope>
    <source>
        <strain evidence="1 2">DNF00314</strain>
    </source>
</reference>
<organism evidence="1 2">
    <name type="scientific">Veillonella montpellierensis DNF00314</name>
    <dbReference type="NCBI Taxonomy" id="1401067"/>
    <lineage>
        <taxon>Bacteria</taxon>
        <taxon>Bacillati</taxon>
        <taxon>Bacillota</taxon>
        <taxon>Negativicutes</taxon>
        <taxon>Veillonellales</taxon>
        <taxon>Veillonellaceae</taxon>
        <taxon>Veillonella</taxon>
    </lineage>
</organism>
<sequence>MVIVNDKGTKILDCVSIFISERADKDDKSKAYCYDIKCQLSNGRVERIKSFDDINKAYEFISLLYRDFGASIRALEDA</sequence>
<proteinExistence type="predicted"/>
<name>A0A096BXV0_9FIRM</name>
<accession>A0A096BXV0</accession>
<dbReference type="AlphaFoldDB" id="A0A096BXV0"/>
<keyword evidence="2" id="KW-1185">Reference proteome</keyword>
<gene>
    <name evidence="1" type="ORF">HMPREF0872_04015</name>
</gene>
<dbReference type="RefSeq" id="WP_038152096.1">
    <property type="nucleotide sequence ID" value="NZ_JRNT01000008.1"/>
</dbReference>
<dbReference type="Proteomes" id="UP000029628">
    <property type="component" value="Unassembled WGS sequence"/>
</dbReference>
<evidence type="ECO:0000313" key="1">
    <source>
        <dbReference type="EMBL" id="KGF47567.1"/>
    </source>
</evidence>
<evidence type="ECO:0000313" key="2">
    <source>
        <dbReference type="Proteomes" id="UP000029628"/>
    </source>
</evidence>
<comment type="caution">
    <text evidence="1">The sequence shown here is derived from an EMBL/GenBank/DDBJ whole genome shotgun (WGS) entry which is preliminary data.</text>
</comment>